<gene>
    <name evidence="1" type="ORF">CRENPOLYSF1_860012</name>
</gene>
<proteinExistence type="predicted"/>
<dbReference type="Proteomes" id="UP000195667">
    <property type="component" value="Unassembled WGS sequence"/>
</dbReference>
<protein>
    <submittedName>
        <fullName evidence="1">Ribonuclease VapC32</fullName>
        <ecNumber evidence="1">3.1.-.-</ecNumber>
    </submittedName>
</protein>
<dbReference type="GO" id="GO:0016787">
    <property type="term" value="F:hydrolase activity"/>
    <property type="evidence" value="ECO:0007669"/>
    <property type="project" value="UniProtKB-KW"/>
</dbReference>
<dbReference type="InterPro" id="IPR029060">
    <property type="entry name" value="PIN-like_dom_sf"/>
</dbReference>
<sequence length="99" mass="10856">MILVDTSLWIDHLRDVDSRLLSLLASDLVCIHPWVIGELACGNLKNPQEILSLLNNLPSCPAANEAEVLYFIDQHQLIGRGIGYIDAHLLAASINGVQI</sequence>
<reference evidence="2" key="1">
    <citation type="submission" date="2017-02" db="EMBL/GenBank/DDBJ databases">
        <authorList>
            <person name="Daims H."/>
        </authorList>
    </citation>
    <scope>NUCLEOTIDE SEQUENCE [LARGE SCALE GENOMIC DNA]</scope>
</reference>
<organism evidence="1 2">
    <name type="scientific">Crenothrix polyspora</name>
    <dbReference type="NCBI Taxonomy" id="360316"/>
    <lineage>
        <taxon>Bacteria</taxon>
        <taxon>Pseudomonadati</taxon>
        <taxon>Pseudomonadota</taxon>
        <taxon>Gammaproteobacteria</taxon>
        <taxon>Methylococcales</taxon>
        <taxon>Crenotrichaceae</taxon>
        <taxon>Crenothrix</taxon>
    </lineage>
</organism>
<dbReference type="AlphaFoldDB" id="A0A1R4HJ15"/>
<dbReference type="SUPFAM" id="SSF88723">
    <property type="entry name" value="PIN domain-like"/>
    <property type="match status" value="1"/>
</dbReference>
<name>A0A1R4HJ15_9GAMM</name>
<dbReference type="Gene3D" id="3.40.50.1010">
    <property type="entry name" value="5'-nuclease"/>
    <property type="match status" value="1"/>
</dbReference>
<dbReference type="EMBL" id="FUKI01000166">
    <property type="protein sequence ID" value="SJM96213.1"/>
    <property type="molecule type" value="Genomic_DNA"/>
</dbReference>
<dbReference type="RefSeq" id="WP_087145112.1">
    <property type="nucleotide sequence ID" value="NZ_FUKI01000166.1"/>
</dbReference>
<evidence type="ECO:0000313" key="1">
    <source>
        <dbReference type="EMBL" id="SJM96213.1"/>
    </source>
</evidence>
<evidence type="ECO:0000313" key="2">
    <source>
        <dbReference type="Proteomes" id="UP000195667"/>
    </source>
</evidence>
<accession>A0A1R4HJ15</accession>
<keyword evidence="2" id="KW-1185">Reference proteome</keyword>
<dbReference type="EC" id="3.1.-.-" evidence="1"/>
<dbReference type="OrthoDB" id="329172at2"/>
<keyword evidence="1" id="KW-0378">Hydrolase</keyword>